<dbReference type="SMR" id="A2F4C6"/>
<protein>
    <recommendedName>
        <fullName evidence="3">Clan MH, family M20, peptidase T-like metallopeptidase</fullName>
    </recommendedName>
</protein>
<evidence type="ECO:0008006" key="3">
    <source>
        <dbReference type="Google" id="ProtNLM"/>
    </source>
</evidence>
<evidence type="ECO:0000313" key="2">
    <source>
        <dbReference type="Proteomes" id="UP000001542"/>
    </source>
</evidence>
<dbReference type="GO" id="GO:0043171">
    <property type="term" value="P:peptide catabolic process"/>
    <property type="evidence" value="ECO:0000318"/>
    <property type="project" value="GO_Central"/>
</dbReference>
<reference evidence="1" key="1">
    <citation type="submission" date="2006-10" db="EMBL/GenBank/DDBJ databases">
        <authorList>
            <person name="Amadeo P."/>
            <person name="Zhao Q."/>
            <person name="Wortman J."/>
            <person name="Fraser-Liggett C."/>
            <person name="Carlton J."/>
        </authorList>
    </citation>
    <scope>NUCLEOTIDE SEQUENCE</scope>
    <source>
        <strain evidence="1">G3</strain>
    </source>
</reference>
<gene>
    <name evidence="1" type="ORF">TVAG_449820</name>
</gene>
<dbReference type="VEuPathDB" id="TrichDB:TVAG_449820"/>
<accession>A2F4C6</accession>
<dbReference type="VEuPathDB" id="TrichDB:TVAGG3_0431790"/>
<dbReference type="GO" id="GO:0070573">
    <property type="term" value="F:metallodipeptidase activity"/>
    <property type="evidence" value="ECO:0000318"/>
    <property type="project" value="GO_Central"/>
</dbReference>
<reference evidence="1" key="2">
    <citation type="journal article" date="2007" name="Science">
        <title>Draft genome sequence of the sexually transmitted pathogen Trichomonas vaginalis.</title>
        <authorList>
            <person name="Carlton J.M."/>
            <person name="Hirt R.P."/>
            <person name="Silva J.C."/>
            <person name="Delcher A.L."/>
            <person name="Schatz M."/>
            <person name="Zhao Q."/>
            <person name="Wortman J.R."/>
            <person name="Bidwell S.L."/>
            <person name="Alsmark U.C.M."/>
            <person name="Besteiro S."/>
            <person name="Sicheritz-Ponten T."/>
            <person name="Noel C.J."/>
            <person name="Dacks J.B."/>
            <person name="Foster P.G."/>
            <person name="Simillion C."/>
            <person name="Van de Peer Y."/>
            <person name="Miranda-Saavedra D."/>
            <person name="Barton G.J."/>
            <person name="Westrop G.D."/>
            <person name="Mueller S."/>
            <person name="Dessi D."/>
            <person name="Fiori P.L."/>
            <person name="Ren Q."/>
            <person name="Paulsen I."/>
            <person name="Zhang H."/>
            <person name="Bastida-Corcuera F.D."/>
            <person name="Simoes-Barbosa A."/>
            <person name="Brown M.T."/>
            <person name="Hayes R.D."/>
            <person name="Mukherjee M."/>
            <person name="Okumura C.Y."/>
            <person name="Schneider R."/>
            <person name="Smith A.J."/>
            <person name="Vanacova S."/>
            <person name="Villalvazo M."/>
            <person name="Haas B.J."/>
            <person name="Pertea M."/>
            <person name="Feldblyum T.V."/>
            <person name="Utterback T.R."/>
            <person name="Shu C.L."/>
            <person name="Osoegawa K."/>
            <person name="de Jong P.J."/>
            <person name="Hrdy I."/>
            <person name="Horvathova L."/>
            <person name="Zubacova Z."/>
            <person name="Dolezal P."/>
            <person name="Malik S.B."/>
            <person name="Logsdon J.M. Jr."/>
            <person name="Henze K."/>
            <person name="Gupta A."/>
            <person name="Wang C.C."/>
            <person name="Dunne R.L."/>
            <person name="Upcroft J.A."/>
            <person name="Upcroft P."/>
            <person name="White O."/>
            <person name="Salzberg S.L."/>
            <person name="Tang P."/>
            <person name="Chiu C.-H."/>
            <person name="Lee Y.-S."/>
            <person name="Embley T.M."/>
            <person name="Coombs G.H."/>
            <person name="Mottram J.C."/>
            <person name="Tachezy J."/>
            <person name="Fraser-Liggett C.M."/>
            <person name="Johnson P.J."/>
        </authorList>
    </citation>
    <scope>NUCLEOTIDE SEQUENCE [LARGE SCALE GENOMIC DNA]</scope>
    <source>
        <strain evidence="1">G3</strain>
    </source>
</reference>
<dbReference type="AlphaFoldDB" id="A2F4C6"/>
<dbReference type="InParanoid" id="A2F4C6"/>
<dbReference type="STRING" id="5722.A2F4C6"/>
<keyword evidence="2" id="KW-1185">Reference proteome</keyword>
<dbReference type="Proteomes" id="UP000001542">
    <property type="component" value="Unassembled WGS sequence"/>
</dbReference>
<dbReference type="KEGG" id="tva:4758065"/>
<dbReference type="RefSeq" id="XP_001313175.1">
    <property type="nucleotide sequence ID" value="XM_001313174.1"/>
</dbReference>
<dbReference type="GO" id="GO:0006508">
    <property type="term" value="P:proteolysis"/>
    <property type="evidence" value="ECO:0007669"/>
    <property type="project" value="InterPro"/>
</dbReference>
<dbReference type="GO" id="GO:0005829">
    <property type="term" value="C:cytosol"/>
    <property type="evidence" value="ECO:0000318"/>
    <property type="project" value="GO_Central"/>
</dbReference>
<organism evidence="1 2">
    <name type="scientific">Trichomonas vaginalis (strain ATCC PRA-98 / G3)</name>
    <dbReference type="NCBI Taxonomy" id="412133"/>
    <lineage>
        <taxon>Eukaryota</taxon>
        <taxon>Metamonada</taxon>
        <taxon>Parabasalia</taxon>
        <taxon>Trichomonadida</taxon>
        <taxon>Trichomonadidae</taxon>
        <taxon>Trichomonas</taxon>
    </lineage>
</organism>
<dbReference type="PANTHER" id="PTHR43501">
    <property type="entry name" value="CYTOSOL NON-SPECIFIC DIPEPTIDASE"/>
    <property type="match status" value="1"/>
</dbReference>
<sequence length="479" mass="52487">MEALLSKFANPPSKLVKQFLELCTISNGFLDINIVTKYIVDSLSKIGIEAKIDENQNITAEIAKNLDFKRTIALHTHLDATRIGELTEIQVEQNDSDYIIKSEKSNFAASTFFAITTMLNVANESSNFKHGPILLIFTVNDELSLKGASLIPKWPALSFNALINLNSFNGDEIVVGGPIGKNFNISVKADFHDPEENQCVVSAVCSGLNGGCVSDVNANAVQWASSVLFQLSHSQIPFRLISLESGDYQYTVSTNYDLKILVPKEKGEEAVNIIHAAHMASVMEYVRSDSSNFNTIITEIQPQKALSVEYTLAITNFLSLLPSGVITNSLPYQGFETASNIGKVTINSEKIEILLQGLAMASGGMDRVTKIIKAAARTSKLNITVEEKDNWPQWGPRRRGFLVSILMSTGKEHFGKDLKLGLMPYAIAPSVLYDNGYDEASYAAIGPKISNFRAVGESISTDQIEKWAEYVISAIKNLA</sequence>
<dbReference type="InterPro" id="IPR001160">
    <property type="entry name" value="Peptidase_M20C"/>
</dbReference>
<dbReference type="Gene3D" id="3.40.630.10">
    <property type="entry name" value="Zn peptidases"/>
    <property type="match status" value="1"/>
</dbReference>
<dbReference type="SUPFAM" id="SSF53187">
    <property type="entry name" value="Zn-dependent exopeptidases"/>
    <property type="match status" value="1"/>
</dbReference>
<name>A2F4C6_TRIV3</name>
<evidence type="ECO:0000313" key="1">
    <source>
        <dbReference type="EMBL" id="EAY00246.1"/>
    </source>
</evidence>
<dbReference type="PANTHER" id="PTHR43501:SF1">
    <property type="entry name" value="CYTOSOL NON-SPECIFIC DIPEPTIDASE"/>
    <property type="match status" value="1"/>
</dbReference>
<proteinExistence type="predicted"/>
<dbReference type="EMBL" id="DS113608">
    <property type="protein sequence ID" value="EAY00246.1"/>
    <property type="molecule type" value="Genomic_DNA"/>
</dbReference>